<protein>
    <recommendedName>
        <fullName evidence="3">Right handed beta helix domain-containing protein</fullName>
    </recommendedName>
</protein>
<proteinExistence type="predicted"/>
<sequence>MSQTTTINAGELGKTITLQEGKALTITGSAGAAGMAYLLDPALGGTNSSKSWVIGTGPLPPIGSFNGAQKVLVTCTVGSIDAVVGDAVLVMPQLDTAGGALIDTIGNRRTLGEAYSPQSKRLPMFYVRTRKELKSATFTHTNTPTAAPTEIYIDFNRGLDTNPGTRYSPKKNPSSISGQSIGGNSLILFATDSLWDIVATSAASNIIDVQNMKGTSGNRLYIGAYDPAGHTGLKPTFTYGYEPAAGDWVWSATYNAWELTIATASPQQDMACFFGTAKIAGTNAWQGNHPPLFGDLQYGFITGSPGKLYVWAPSTQNPTSYYGKVRTCPNTRGLFHNVWQGLQYTTIENLHFQDMAAGISNNVSSGAGAHVGLDVRNCEVDRGQLLGWFSGSAGAHSFTASNNIGRDCGSSLIKASQNSNGGTHTYDMSYNKIYGCNKQQSAHGGFYFQLVSAALGDGRIHHNYIRDAWNGTGTELNNSAQGAGSGYGSPFDGCGVYFDVTSDKCVAYANIVEHSHVGLQANSAKQMQFLSNITIDCNVHCTVTDDGTGGNDVVVAHGTYINNLVDTNQLKRGTTSDPRRGISVWFKPATAGSVRVFNNALHRTASVAGQPAIRIEADSPTKYCAGNAISGWSDAAKVQEISLTGTNPTLDLTATAAVLTSGGATWFDGATAVPIAGGPLVNAGVRHIDGLYDVTGTAYERLPTIGAVEYTAS</sequence>
<dbReference type="RefSeq" id="WP_154372772.1">
    <property type="nucleotide sequence ID" value="NZ_WKJK01000001.1"/>
</dbReference>
<dbReference type="EMBL" id="WKJK01000001">
    <property type="protein sequence ID" value="MRW88861.1"/>
    <property type="molecule type" value="Genomic_DNA"/>
</dbReference>
<evidence type="ECO:0000313" key="1">
    <source>
        <dbReference type="EMBL" id="MRW88861.1"/>
    </source>
</evidence>
<organism evidence="1 2">
    <name type="scientific">Duganella guangzhouensis</name>
    <dbReference type="NCBI Taxonomy" id="2666084"/>
    <lineage>
        <taxon>Bacteria</taxon>
        <taxon>Pseudomonadati</taxon>
        <taxon>Pseudomonadota</taxon>
        <taxon>Betaproteobacteria</taxon>
        <taxon>Burkholderiales</taxon>
        <taxon>Oxalobacteraceae</taxon>
        <taxon>Telluria group</taxon>
        <taxon>Duganella</taxon>
    </lineage>
</organism>
<comment type="caution">
    <text evidence="1">The sequence shown here is derived from an EMBL/GenBank/DDBJ whole genome shotgun (WGS) entry which is preliminary data.</text>
</comment>
<evidence type="ECO:0000313" key="2">
    <source>
        <dbReference type="Proteomes" id="UP000433309"/>
    </source>
</evidence>
<gene>
    <name evidence="1" type="ORF">GJ699_02565</name>
</gene>
<reference evidence="1 2" key="1">
    <citation type="submission" date="2019-11" db="EMBL/GenBank/DDBJ databases">
        <title>Novel species isolated from a subtropical stream in China.</title>
        <authorList>
            <person name="Lu H."/>
        </authorList>
    </citation>
    <scope>NUCLEOTIDE SEQUENCE [LARGE SCALE GENOMIC DNA]</scope>
    <source>
        <strain evidence="1 2">FT80W</strain>
    </source>
</reference>
<keyword evidence="2" id="KW-1185">Reference proteome</keyword>
<dbReference type="Proteomes" id="UP000433309">
    <property type="component" value="Unassembled WGS sequence"/>
</dbReference>
<evidence type="ECO:0008006" key="3">
    <source>
        <dbReference type="Google" id="ProtNLM"/>
    </source>
</evidence>
<name>A0A6I2KTD3_9BURK</name>
<accession>A0A6I2KTD3</accession>
<dbReference type="AlphaFoldDB" id="A0A6I2KTD3"/>